<sequence>MSLRDINSSIPQVIEGQYLDQQRFMALLKHVYGTNAGKNNFRVELRLNRYKIYPDGKATQLTEVMKLRAVHNTGMLIFI</sequence>
<comment type="caution">
    <text evidence="1">The sequence shown here is derived from an EMBL/GenBank/DDBJ whole genome shotgun (WGS) entry which is preliminary data.</text>
</comment>
<dbReference type="Proteomes" id="UP001595075">
    <property type="component" value="Unassembled WGS sequence"/>
</dbReference>
<organism evidence="1 2">
    <name type="scientific">Oculimacula yallundae</name>
    <dbReference type="NCBI Taxonomy" id="86028"/>
    <lineage>
        <taxon>Eukaryota</taxon>
        <taxon>Fungi</taxon>
        <taxon>Dikarya</taxon>
        <taxon>Ascomycota</taxon>
        <taxon>Pezizomycotina</taxon>
        <taxon>Leotiomycetes</taxon>
        <taxon>Helotiales</taxon>
        <taxon>Ploettnerulaceae</taxon>
        <taxon>Oculimacula</taxon>
    </lineage>
</organism>
<dbReference type="EMBL" id="JAZHXI010000016">
    <property type="protein sequence ID" value="KAL2063165.1"/>
    <property type="molecule type" value="Genomic_DNA"/>
</dbReference>
<evidence type="ECO:0000313" key="2">
    <source>
        <dbReference type="Proteomes" id="UP001595075"/>
    </source>
</evidence>
<gene>
    <name evidence="1" type="ORF">VTL71DRAFT_6237</name>
</gene>
<name>A0ABR4BZS5_9HELO</name>
<keyword evidence="2" id="KW-1185">Reference proteome</keyword>
<protein>
    <submittedName>
        <fullName evidence="1">Uncharacterized protein</fullName>
    </submittedName>
</protein>
<reference evidence="1 2" key="1">
    <citation type="journal article" date="2024" name="Commun. Biol.">
        <title>Comparative genomic analysis of thermophilic fungi reveals convergent evolutionary adaptations and gene losses.</title>
        <authorList>
            <person name="Steindorff A.S."/>
            <person name="Aguilar-Pontes M.V."/>
            <person name="Robinson A.J."/>
            <person name="Andreopoulos B."/>
            <person name="LaButti K."/>
            <person name="Kuo A."/>
            <person name="Mondo S."/>
            <person name="Riley R."/>
            <person name="Otillar R."/>
            <person name="Haridas S."/>
            <person name="Lipzen A."/>
            <person name="Grimwood J."/>
            <person name="Schmutz J."/>
            <person name="Clum A."/>
            <person name="Reid I.D."/>
            <person name="Moisan M.C."/>
            <person name="Butler G."/>
            <person name="Nguyen T.T.M."/>
            <person name="Dewar K."/>
            <person name="Conant G."/>
            <person name="Drula E."/>
            <person name="Henrissat B."/>
            <person name="Hansel C."/>
            <person name="Singer S."/>
            <person name="Hutchinson M.I."/>
            <person name="de Vries R.P."/>
            <person name="Natvig D.O."/>
            <person name="Powell A.J."/>
            <person name="Tsang A."/>
            <person name="Grigoriev I.V."/>
        </authorList>
    </citation>
    <scope>NUCLEOTIDE SEQUENCE [LARGE SCALE GENOMIC DNA]</scope>
    <source>
        <strain evidence="1 2">CBS 494.80</strain>
    </source>
</reference>
<evidence type="ECO:0000313" key="1">
    <source>
        <dbReference type="EMBL" id="KAL2063165.1"/>
    </source>
</evidence>
<proteinExistence type="predicted"/>
<accession>A0ABR4BZS5</accession>